<feature type="binding site" evidence="6">
    <location>
        <position position="135"/>
    </location>
    <ligand>
        <name>Fe cation</name>
        <dbReference type="ChEBI" id="CHEBI:24875"/>
    </ligand>
</feature>
<dbReference type="PRINTS" id="PR01576">
    <property type="entry name" value="PDEFORMYLASE"/>
</dbReference>
<dbReference type="SUPFAM" id="SSF56420">
    <property type="entry name" value="Peptide deformylase"/>
    <property type="match status" value="1"/>
</dbReference>
<keyword evidence="4 6" id="KW-0648">Protein biosynthesis</keyword>
<reference evidence="7" key="1">
    <citation type="journal article" date="2014" name="Int. J. Syst. Evol. Microbiol.">
        <title>Complete genome sequence of Corynebacterium casei LMG S-19264T (=DSM 44701T), isolated from a smear-ripened cheese.</title>
        <authorList>
            <consortium name="US DOE Joint Genome Institute (JGI-PGF)"/>
            <person name="Walter F."/>
            <person name="Albersmeier A."/>
            <person name="Kalinowski J."/>
            <person name="Ruckert C."/>
        </authorList>
    </citation>
    <scope>NUCLEOTIDE SEQUENCE</scope>
    <source>
        <strain evidence="7">NBRC 112290</strain>
    </source>
</reference>
<comment type="catalytic activity">
    <reaction evidence="6">
        <text>N-terminal N-formyl-L-methionyl-[peptide] + H2O = N-terminal L-methionyl-[peptide] + formate</text>
        <dbReference type="Rhea" id="RHEA:24420"/>
        <dbReference type="Rhea" id="RHEA-COMP:10639"/>
        <dbReference type="Rhea" id="RHEA-COMP:10640"/>
        <dbReference type="ChEBI" id="CHEBI:15377"/>
        <dbReference type="ChEBI" id="CHEBI:15740"/>
        <dbReference type="ChEBI" id="CHEBI:49298"/>
        <dbReference type="ChEBI" id="CHEBI:64731"/>
        <dbReference type="EC" id="3.5.1.88"/>
    </reaction>
</comment>
<protein>
    <recommendedName>
        <fullName evidence="6">Peptide deformylase</fullName>
        <shortName evidence="6">PDF</shortName>
        <ecNumber evidence="6">3.5.1.88</ecNumber>
    </recommendedName>
    <alternativeName>
        <fullName evidence="6">Polypeptide deformylase</fullName>
    </alternativeName>
</protein>
<dbReference type="CDD" id="cd00487">
    <property type="entry name" value="Pep_deformylase"/>
    <property type="match status" value="1"/>
</dbReference>
<evidence type="ECO:0000256" key="1">
    <source>
        <dbReference type="ARBA" id="ARBA00010759"/>
    </source>
</evidence>
<sequence>MAFRDIRLIGDPVLRTPCSPVTTVDDRVRTLVADLLETVDHEGRAGLAANQIGVGLRAFAWNIDGDIGYVLNPAVVATSDETQDGDEGCLSVPNLWFPTKRASWARVVGTDLDGAEVTVEGEGLMARCLQHEVDHLDGMLYLDRLERGCASRRCAPCATSERRLGALGVHERRFVGHTGLTPLSFATPVTVERVGEDVTRATGGST</sequence>
<dbReference type="EC" id="3.5.1.88" evidence="6"/>
<keyword evidence="5 6" id="KW-0408">Iron</keyword>
<keyword evidence="3 6" id="KW-0378">Hydrolase</keyword>
<organism evidence="7 8">
    <name type="scientific">Litorihabitans aurantiacus</name>
    <dbReference type="NCBI Taxonomy" id="1930061"/>
    <lineage>
        <taxon>Bacteria</taxon>
        <taxon>Bacillati</taxon>
        <taxon>Actinomycetota</taxon>
        <taxon>Actinomycetes</taxon>
        <taxon>Micrococcales</taxon>
        <taxon>Beutenbergiaceae</taxon>
        <taxon>Litorihabitans</taxon>
    </lineage>
</organism>
<name>A0AA37UTL4_9MICO</name>
<reference evidence="7" key="2">
    <citation type="submission" date="2023-02" db="EMBL/GenBank/DDBJ databases">
        <authorList>
            <person name="Sun Q."/>
            <person name="Mori K."/>
        </authorList>
    </citation>
    <scope>NUCLEOTIDE SEQUENCE</scope>
    <source>
        <strain evidence="7">NBRC 112290</strain>
    </source>
</reference>
<dbReference type="NCBIfam" id="TIGR00079">
    <property type="entry name" value="pept_deformyl"/>
    <property type="match status" value="1"/>
</dbReference>
<accession>A0AA37UTL4</accession>
<comment type="similarity">
    <text evidence="1 6">Belongs to the polypeptide deformylase family.</text>
</comment>
<dbReference type="NCBIfam" id="NF001159">
    <property type="entry name" value="PRK00150.1-3"/>
    <property type="match status" value="1"/>
</dbReference>
<proteinExistence type="inferred from homology"/>
<feature type="binding site" evidence="6">
    <location>
        <position position="131"/>
    </location>
    <ligand>
        <name>Fe cation</name>
        <dbReference type="ChEBI" id="CHEBI:24875"/>
    </ligand>
</feature>
<evidence type="ECO:0000256" key="3">
    <source>
        <dbReference type="ARBA" id="ARBA00022801"/>
    </source>
</evidence>
<dbReference type="AlphaFoldDB" id="A0AA37UTL4"/>
<keyword evidence="8" id="KW-1185">Reference proteome</keyword>
<dbReference type="GO" id="GO:0046872">
    <property type="term" value="F:metal ion binding"/>
    <property type="evidence" value="ECO:0007669"/>
    <property type="project" value="UniProtKB-KW"/>
</dbReference>
<gene>
    <name evidence="6" type="primary">def</name>
    <name evidence="7" type="ORF">GCM10025875_10020</name>
</gene>
<feature type="binding site" evidence="6">
    <location>
        <position position="89"/>
    </location>
    <ligand>
        <name>Fe cation</name>
        <dbReference type="ChEBI" id="CHEBI:24875"/>
    </ligand>
</feature>
<dbReference type="InterPro" id="IPR023635">
    <property type="entry name" value="Peptide_deformylase"/>
</dbReference>
<dbReference type="Proteomes" id="UP001157161">
    <property type="component" value="Unassembled WGS sequence"/>
</dbReference>
<evidence type="ECO:0000256" key="5">
    <source>
        <dbReference type="ARBA" id="ARBA00023004"/>
    </source>
</evidence>
<dbReference type="GO" id="GO:0042586">
    <property type="term" value="F:peptide deformylase activity"/>
    <property type="evidence" value="ECO:0007669"/>
    <property type="project" value="UniProtKB-UniRule"/>
</dbReference>
<dbReference type="Gene3D" id="3.90.45.10">
    <property type="entry name" value="Peptide deformylase"/>
    <property type="match status" value="1"/>
</dbReference>
<evidence type="ECO:0000313" key="8">
    <source>
        <dbReference type="Proteomes" id="UP001157161"/>
    </source>
</evidence>
<comment type="function">
    <text evidence="6">Removes the formyl group from the N-terminal Met of newly synthesized proteins. Requires at least a dipeptide for an efficient rate of reaction. N-terminal L-methionine is a prerequisite for activity but the enzyme has broad specificity at other positions.</text>
</comment>
<comment type="caution">
    <text evidence="7">The sequence shown here is derived from an EMBL/GenBank/DDBJ whole genome shotgun (WGS) entry which is preliminary data.</text>
</comment>
<evidence type="ECO:0000256" key="6">
    <source>
        <dbReference type="HAMAP-Rule" id="MF_00163"/>
    </source>
</evidence>
<dbReference type="Pfam" id="PF01327">
    <property type="entry name" value="Pep_deformylase"/>
    <property type="match status" value="1"/>
</dbReference>
<dbReference type="PANTHER" id="PTHR10458">
    <property type="entry name" value="PEPTIDE DEFORMYLASE"/>
    <property type="match status" value="1"/>
</dbReference>
<dbReference type="EMBL" id="BSUM01000001">
    <property type="protein sequence ID" value="GMA31010.1"/>
    <property type="molecule type" value="Genomic_DNA"/>
</dbReference>
<evidence type="ECO:0000313" key="7">
    <source>
        <dbReference type="EMBL" id="GMA31010.1"/>
    </source>
</evidence>
<evidence type="ECO:0000256" key="4">
    <source>
        <dbReference type="ARBA" id="ARBA00022917"/>
    </source>
</evidence>
<evidence type="ECO:0000256" key="2">
    <source>
        <dbReference type="ARBA" id="ARBA00022723"/>
    </source>
</evidence>
<dbReference type="InterPro" id="IPR036821">
    <property type="entry name" value="Peptide_deformylase_sf"/>
</dbReference>
<dbReference type="GO" id="GO:0006412">
    <property type="term" value="P:translation"/>
    <property type="evidence" value="ECO:0007669"/>
    <property type="project" value="UniProtKB-UniRule"/>
</dbReference>
<feature type="active site" evidence="6">
    <location>
        <position position="132"/>
    </location>
</feature>
<keyword evidence="2 6" id="KW-0479">Metal-binding</keyword>
<dbReference type="PANTHER" id="PTHR10458:SF2">
    <property type="entry name" value="PEPTIDE DEFORMYLASE, MITOCHONDRIAL"/>
    <property type="match status" value="1"/>
</dbReference>
<comment type="cofactor">
    <cofactor evidence="6">
        <name>Fe(2+)</name>
        <dbReference type="ChEBI" id="CHEBI:29033"/>
    </cofactor>
    <text evidence="6">Binds 1 Fe(2+) ion.</text>
</comment>
<dbReference type="HAMAP" id="MF_00163">
    <property type="entry name" value="Pep_deformylase"/>
    <property type="match status" value="1"/>
</dbReference>